<dbReference type="RefSeq" id="WP_094948385.1">
    <property type="nucleotide sequence ID" value="NZ_CP056126.1"/>
</dbReference>
<keyword evidence="2" id="KW-1185">Reference proteome</keyword>
<dbReference type="SUPFAM" id="SSF56399">
    <property type="entry name" value="ADP-ribosylation"/>
    <property type="match status" value="1"/>
</dbReference>
<sequence>MEKYYTLDSANSLYPFCRVSLGHYPPEQPELADFLNQMYPDGLSNHGRNYLYNPGPIMDGGGENGEGKALLIGLVFELVRRSHFPEKPSRYQSLFACEQLNEVKQFRALLAEERGDENILTAPIYEVLSWEPVHRGDMNLLNGNCPVLELYHRAHLYWSGEPAPVKKGKEEEKPFWELLIPLPVVFGHRVLEPMEPSPA</sequence>
<protein>
    <submittedName>
        <fullName evidence="1">DUF2441 domain-containing protein</fullName>
    </submittedName>
</protein>
<organism evidence="1 2">
    <name type="scientific">Enterobacter asburiae</name>
    <dbReference type="NCBI Taxonomy" id="61645"/>
    <lineage>
        <taxon>Bacteria</taxon>
        <taxon>Pseudomonadati</taxon>
        <taxon>Pseudomonadota</taxon>
        <taxon>Gammaproteobacteria</taxon>
        <taxon>Enterobacterales</taxon>
        <taxon>Enterobacteriaceae</taxon>
        <taxon>Enterobacter</taxon>
        <taxon>Enterobacter cloacae complex</taxon>
    </lineage>
</organism>
<comment type="caution">
    <text evidence="1">The sequence shown here is derived from an EMBL/GenBank/DDBJ whole genome shotgun (WGS) entry which is preliminary data.</text>
</comment>
<dbReference type="EMBL" id="JARTQQ020000001">
    <property type="protein sequence ID" value="MEC5727681.1"/>
    <property type="molecule type" value="Genomic_DNA"/>
</dbReference>
<reference evidence="1 2" key="1">
    <citation type="journal article" date="2023" name="Nat. Commun.">
        <title>Genomic dissection of endemic carbapenem resistance reveals metallo-beta-lactamase dissemination through clonal, plasmid and integron transfer.</title>
        <authorList>
            <person name="Macesic N."/>
            <person name="Hawkey J."/>
            <person name="Vezina B."/>
            <person name="Wisniewski J.A."/>
            <person name="Cottingham H."/>
            <person name="Blakeway L.V."/>
            <person name="Harshegyi T."/>
            <person name="Pragastis K."/>
            <person name="Badoordeen G.Z."/>
            <person name="Dennison A."/>
            <person name="Spelman D.W."/>
            <person name="Jenney A.W.J."/>
            <person name="Peleg A.Y."/>
        </authorList>
    </citation>
    <scope>NUCLEOTIDE SEQUENCE [LARGE SCALE GENOMIC DNA]</scope>
    <source>
        <strain evidence="1 2">CPO239</strain>
    </source>
</reference>
<evidence type="ECO:0000313" key="2">
    <source>
        <dbReference type="Proteomes" id="UP001175344"/>
    </source>
</evidence>
<gene>
    <name evidence="1" type="ORF">QAA55_004515</name>
</gene>
<dbReference type="Proteomes" id="UP001175344">
    <property type="component" value="Unassembled WGS sequence"/>
</dbReference>
<evidence type="ECO:0000313" key="1">
    <source>
        <dbReference type="EMBL" id="MEC5727681.1"/>
    </source>
</evidence>
<dbReference type="Pfam" id="PF10386">
    <property type="entry name" value="DUF2441"/>
    <property type="match status" value="1"/>
</dbReference>
<name>A0ABU6KP61_ENTAS</name>
<accession>A0ABU6KP61</accession>
<dbReference type="InterPro" id="IPR018840">
    <property type="entry name" value="DUF2441"/>
</dbReference>
<proteinExistence type="predicted"/>